<dbReference type="Proteomes" id="UP000182360">
    <property type="component" value="Unassembled WGS sequence"/>
</dbReference>
<accession>A0A1H9GPR2</accession>
<evidence type="ECO:0000313" key="3">
    <source>
        <dbReference type="Proteomes" id="UP000182360"/>
    </source>
</evidence>
<keyword evidence="1" id="KW-1133">Transmembrane helix</keyword>
<keyword evidence="3" id="KW-1185">Reference proteome</keyword>
<dbReference type="EMBL" id="FOFU01000005">
    <property type="protein sequence ID" value="SEQ51958.1"/>
    <property type="molecule type" value="Genomic_DNA"/>
</dbReference>
<evidence type="ECO:0000256" key="1">
    <source>
        <dbReference type="SAM" id="Phobius"/>
    </source>
</evidence>
<dbReference type="PANTHER" id="PTHR40076:SF1">
    <property type="entry name" value="MEMBRANE PROTEIN"/>
    <property type="match status" value="1"/>
</dbReference>
<feature type="transmembrane region" description="Helical" evidence="1">
    <location>
        <begin position="132"/>
        <end position="162"/>
    </location>
</feature>
<dbReference type="Pfam" id="PF06161">
    <property type="entry name" value="DUF975"/>
    <property type="match status" value="1"/>
</dbReference>
<evidence type="ECO:0000313" key="2">
    <source>
        <dbReference type="EMBL" id="SEQ51958.1"/>
    </source>
</evidence>
<feature type="transmembrane region" description="Helical" evidence="1">
    <location>
        <begin position="23"/>
        <end position="45"/>
    </location>
</feature>
<proteinExistence type="predicted"/>
<dbReference type="PANTHER" id="PTHR40076">
    <property type="entry name" value="MEMBRANE PROTEIN-RELATED"/>
    <property type="match status" value="1"/>
</dbReference>
<gene>
    <name evidence="2" type="ORF">SAMN04487977_10586</name>
</gene>
<feature type="transmembrane region" description="Helical" evidence="1">
    <location>
        <begin position="174"/>
        <end position="195"/>
    </location>
</feature>
<evidence type="ECO:0008006" key="4">
    <source>
        <dbReference type="Google" id="ProtNLM"/>
    </source>
</evidence>
<organism evidence="2 3">
    <name type="scientific">Treponema bryantii</name>
    <dbReference type="NCBI Taxonomy" id="163"/>
    <lineage>
        <taxon>Bacteria</taxon>
        <taxon>Pseudomonadati</taxon>
        <taxon>Spirochaetota</taxon>
        <taxon>Spirochaetia</taxon>
        <taxon>Spirochaetales</taxon>
        <taxon>Treponemataceae</taxon>
        <taxon>Treponema</taxon>
    </lineage>
</organism>
<dbReference type="OrthoDB" id="9784844at2"/>
<feature type="transmembrane region" description="Helical" evidence="1">
    <location>
        <begin position="77"/>
        <end position="102"/>
    </location>
</feature>
<feature type="transmembrane region" description="Helical" evidence="1">
    <location>
        <begin position="231"/>
        <end position="253"/>
    </location>
</feature>
<dbReference type="RefSeq" id="WP_074643783.1">
    <property type="nucleotide sequence ID" value="NZ_FOFU01000005.1"/>
</dbReference>
<sequence length="277" mass="32121">MNFNAKKVLAAEQLKPYSKTPRLALLISLIVSYTLAIIFTVFIPIRFSPFSKILPKIYSTNLFTNFKFSTTFQPFQFLDILITGLITPVFSMAYFALIVQIAKQKKTDQYYNFTLKDYFANFKLAGKGIGNYWWTILWVSIWGLLFLIPLICIEGFVFYILIEKKLIDPKIASKIINISGLICFYSVYIFKWLAYCLNTYAIADNNDLKIREAMNVSKAITKGYRAELFKFYLSFIGQYLLIILTLGFGAIWLQPHINMSVYNFYKELLANYNSNAE</sequence>
<keyword evidence="1" id="KW-0812">Transmembrane</keyword>
<reference evidence="2 3" key="1">
    <citation type="submission" date="2016-10" db="EMBL/GenBank/DDBJ databases">
        <authorList>
            <person name="de Groot N.N."/>
        </authorList>
    </citation>
    <scope>NUCLEOTIDE SEQUENCE [LARGE SCALE GENOMIC DNA]</scope>
    <source>
        <strain evidence="2 3">B25</strain>
    </source>
</reference>
<name>A0A1H9GPR2_9SPIR</name>
<protein>
    <recommendedName>
        <fullName evidence="4">DUF975 family protein</fullName>
    </recommendedName>
</protein>
<dbReference type="InterPro" id="IPR010380">
    <property type="entry name" value="DUF975"/>
</dbReference>
<dbReference type="AlphaFoldDB" id="A0A1H9GPR2"/>
<keyword evidence="1" id="KW-0472">Membrane</keyword>